<dbReference type="RefSeq" id="WP_221765258.1">
    <property type="nucleotide sequence ID" value="NZ_AP024110.1"/>
</dbReference>
<accession>A0A8D5JQS5</accession>
<dbReference type="Pfam" id="PF08811">
    <property type="entry name" value="DUF1800"/>
    <property type="match status" value="1"/>
</dbReference>
<reference evidence="1" key="1">
    <citation type="journal article" date="2021" name="Arch. Microbiol.">
        <title>Methyloradius palustris gen. nov., sp. nov., a methanol-oxidizing bacterium isolated from snow.</title>
        <authorList>
            <person name="Miyadera T."/>
            <person name="Kojima H."/>
            <person name="Fukui M."/>
        </authorList>
    </citation>
    <scope>NUCLEOTIDE SEQUENCE</scope>
    <source>
        <strain evidence="1">Zm11</strain>
    </source>
</reference>
<dbReference type="KEGG" id="mpau:ZMTM_10200"/>
<protein>
    <recommendedName>
        <fullName evidence="3">DUF1800 domain-containing protein</fullName>
    </recommendedName>
</protein>
<proteinExistence type="predicted"/>
<dbReference type="AlphaFoldDB" id="A0A8D5JQS5"/>
<dbReference type="Proteomes" id="UP000826722">
    <property type="component" value="Chromosome"/>
</dbReference>
<sequence>MTTNMTPAAIAVNRFGLGARPDEPAPTEPKKWLLAQFNQYEVAPSAWANQAKTADLVADFADKQQQMRNANEDDKKAAQLMLRREVKGDYQSAVTARAESALTTPTPFIERLVHFWANHFAISIEKPAVAEFAGAFELEAIRPNVLGNFTDMLMAVETHPAMLLYLDQAKSIGPNSKAAERLAERDPDKKRGLNENLAREIMELHTLGVRSGYTQTDVTEFARAMTGWSIGGVGKDKNAVVEANGFMFRPALHEPGTRNIMGRTYSQYGKNQAAAVLRDIANSPATATHIATKLARHFVSDSPPDTLVQKLADAYMRNNGNLVSLYRVLIDAPEAWQPTPVKFKTPWEWLISSLRGTGRQNLSGINTAQIMNQLGQQVWKPGSPAGYDDIADSWAAPDALIRRVELAQRLANPLGDKLDARILGDQLLLGSISQQTKTAIARSESAATGLALLLVSPEFLRR</sequence>
<keyword evidence="2" id="KW-1185">Reference proteome</keyword>
<evidence type="ECO:0000313" key="1">
    <source>
        <dbReference type="EMBL" id="BCM24761.1"/>
    </source>
</evidence>
<evidence type="ECO:0008006" key="3">
    <source>
        <dbReference type="Google" id="ProtNLM"/>
    </source>
</evidence>
<organism evidence="1 2">
    <name type="scientific">Methyloradius palustris</name>
    <dbReference type="NCBI Taxonomy" id="2778876"/>
    <lineage>
        <taxon>Bacteria</taxon>
        <taxon>Pseudomonadati</taxon>
        <taxon>Pseudomonadota</taxon>
        <taxon>Betaproteobacteria</taxon>
        <taxon>Nitrosomonadales</taxon>
        <taxon>Methylophilaceae</taxon>
        <taxon>Methyloradius</taxon>
    </lineage>
</organism>
<name>A0A8D5JQS5_9PROT</name>
<dbReference type="InterPro" id="IPR014917">
    <property type="entry name" value="DUF1800"/>
</dbReference>
<dbReference type="EMBL" id="AP024110">
    <property type="protein sequence ID" value="BCM24761.1"/>
    <property type="molecule type" value="Genomic_DNA"/>
</dbReference>
<gene>
    <name evidence="1" type="ORF">ZMTM_10200</name>
</gene>
<evidence type="ECO:0000313" key="2">
    <source>
        <dbReference type="Proteomes" id="UP000826722"/>
    </source>
</evidence>